<reference evidence="2" key="1">
    <citation type="submission" date="2021-02" db="EMBL/GenBank/DDBJ databases">
        <authorList>
            <person name="Nowell W R."/>
        </authorList>
    </citation>
    <scope>NUCLEOTIDE SEQUENCE</scope>
</reference>
<comment type="caution">
    <text evidence="2">The sequence shown here is derived from an EMBL/GenBank/DDBJ whole genome shotgun (WGS) entry which is preliminary data.</text>
</comment>
<evidence type="ECO:0000259" key="1">
    <source>
        <dbReference type="Pfam" id="PF05699"/>
    </source>
</evidence>
<dbReference type="Pfam" id="PF05699">
    <property type="entry name" value="Dimer_Tnp_hAT"/>
    <property type="match status" value="1"/>
</dbReference>
<feature type="domain" description="HAT C-terminal dimerisation" evidence="1">
    <location>
        <begin position="102"/>
        <end position="174"/>
    </location>
</feature>
<dbReference type="InterPro" id="IPR008906">
    <property type="entry name" value="HATC_C_dom"/>
</dbReference>
<evidence type="ECO:0000313" key="2">
    <source>
        <dbReference type="EMBL" id="CAF4110421.1"/>
    </source>
</evidence>
<keyword evidence="3" id="KW-1185">Reference proteome</keyword>
<accession>A0A819VJF3</accession>
<gene>
    <name evidence="2" type="ORF">UJA718_LOCUS885</name>
</gene>
<evidence type="ECO:0000313" key="3">
    <source>
        <dbReference type="Proteomes" id="UP000663873"/>
    </source>
</evidence>
<dbReference type="PANTHER" id="PTHR47611">
    <property type="entry name" value="HAT DIMERISATION DOMAIN, C-TERMINAL"/>
    <property type="match status" value="1"/>
</dbReference>
<proteinExistence type="predicted"/>
<dbReference type="GO" id="GO:0046983">
    <property type="term" value="F:protein dimerization activity"/>
    <property type="evidence" value="ECO:0007669"/>
    <property type="project" value="InterPro"/>
</dbReference>
<dbReference type="PANTHER" id="PTHR47611:SF1">
    <property type="entry name" value="CCHC-TYPE DOMAIN-CONTAINING PROTEIN"/>
    <property type="match status" value="1"/>
</dbReference>
<dbReference type="SUPFAM" id="SSF53098">
    <property type="entry name" value="Ribonuclease H-like"/>
    <property type="match status" value="1"/>
</dbReference>
<organism evidence="2 3">
    <name type="scientific">Rotaria socialis</name>
    <dbReference type="NCBI Taxonomy" id="392032"/>
    <lineage>
        <taxon>Eukaryota</taxon>
        <taxon>Metazoa</taxon>
        <taxon>Spiralia</taxon>
        <taxon>Gnathifera</taxon>
        <taxon>Rotifera</taxon>
        <taxon>Eurotatoria</taxon>
        <taxon>Bdelloidea</taxon>
        <taxon>Philodinida</taxon>
        <taxon>Philodinidae</taxon>
        <taxon>Rotaria</taxon>
    </lineage>
</organism>
<protein>
    <recommendedName>
        <fullName evidence="1">HAT C-terminal dimerisation domain-containing protein</fullName>
    </recommendedName>
</protein>
<dbReference type="InterPro" id="IPR012337">
    <property type="entry name" value="RNaseH-like_sf"/>
</dbReference>
<dbReference type="EMBL" id="CAJOBP010000049">
    <property type="protein sequence ID" value="CAF4110421.1"/>
    <property type="molecule type" value="Genomic_DNA"/>
</dbReference>
<dbReference type="AlphaFoldDB" id="A0A819VJF3"/>
<sequence length="236" mass="27258">MNDYESIDKDLLSYICSFLKPFEEVIEQLSSDTKPTIYKVLPFKQYLLNQCKFHSDDHDGIQQIKIFLAELNFQSTNPKSLLSQCFDVPKNDLKLSITPYDELEEYMVLNVQLNENDHVLLFWLQHKLKFPTLFTMVRDFYAIPASNTIIERLFSSSKNTVTDKRTTLGAEKVNNSYEAASTETKRKMNFESSCSTPCDDQEQLATATVKKKPKVNKENDILCSEADRENGEIDCF</sequence>
<name>A0A819VJF3_9BILA</name>
<dbReference type="Proteomes" id="UP000663873">
    <property type="component" value="Unassembled WGS sequence"/>
</dbReference>